<keyword evidence="4" id="KW-0479">Metal-binding</keyword>
<dbReference type="Proteomes" id="UP000663829">
    <property type="component" value="Unassembled WGS sequence"/>
</dbReference>
<keyword evidence="5 7" id="KW-0863">Zinc-finger</keyword>
<feature type="region of interest" description="Disordered" evidence="8">
    <location>
        <begin position="263"/>
        <end position="300"/>
    </location>
</feature>
<evidence type="ECO:0000256" key="7">
    <source>
        <dbReference type="PROSITE-ProRule" id="PRU00228"/>
    </source>
</evidence>
<dbReference type="CDD" id="cd02338">
    <property type="entry name" value="ZZ_PCMF_like"/>
    <property type="match status" value="1"/>
</dbReference>
<dbReference type="PANTHER" id="PTHR12268:SF13">
    <property type="entry name" value="E3 UBIQUITIN-PROTEIN LIGASE KCMF1"/>
    <property type="match status" value="1"/>
</dbReference>
<dbReference type="Gene3D" id="3.30.60.90">
    <property type="match status" value="1"/>
</dbReference>
<evidence type="ECO:0000256" key="1">
    <source>
        <dbReference type="ARBA" id="ARBA00000900"/>
    </source>
</evidence>
<gene>
    <name evidence="10" type="ORF">GPM918_LOCUS5740</name>
    <name evidence="11" type="ORF">SRO942_LOCUS5738</name>
</gene>
<evidence type="ECO:0000256" key="4">
    <source>
        <dbReference type="ARBA" id="ARBA00022723"/>
    </source>
</evidence>
<dbReference type="Proteomes" id="UP000681722">
    <property type="component" value="Unassembled WGS sequence"/>
</dbReference>
<dbReference type="InterPro" id="IPR000433">
    <property type="entry name" value="Znf_ZZ"/>
</dbReference>
<dbReference type="GO" id="GO:0008270">
    <property type="term" value="F:zinc ion binding"/>
    <property type="evidence" value="ECO:0007669"/>
    <property type="project" value="UniProtKB-KW"/>
</dbReference>
<dbReference type="GO" id="GO:0045202">
    <property type="term" value="C:synapse"/>
    <property type="evidence" value="ECO:0007669"/>
    <property type="project" value="GOC"/>
</dbReference>
<reference evidence="10" key="1">
    <citation type="submission" date="2021-02" db="EMBL/GenBank/DDBJ databases">
        <authorList>
            <person name="Nowell W R."/>
        </authorList>
    </citation>
    <scope>NUCLEOTIDE SEQUENCE</scope>
</reference>
<feature type="domain" description="ZZ-type" evidence="9">
    <location>
        <begin position="4"/>
        <end position="60"/>
    </location>
</feature>
<dbReference type="EC" id="2.3.2.27" evidence="2"/>
<dbReference type="PROSITE" id="PS50135">
    <property type="entry name" value="ZF_ZZ_2"/>
    <property type="match status" value="1"/>
</dbReference>
<organism evidence="10 12">
    <name type="scientific">Didymodactylos carnosus</name>
    <dbReference type="NCBI Taxonomy" id="1234261"/>
    <lineage>
        <taxon>Eukaryota</taxon>
        <taxon>Metazoa</taxon>
        <taxon>Spiralia</taxon>
        <taxon>Gnathifera</taxon>
        <taxon>Rotifera</taxon>
        <taxon>Eurotatoria</taxon>
        <taxon>Bdelloidea</taxon>
        <taxon>Philodinida</taxon>
        <taxon>Philodinidae</taxon>
        <taxon>Didymodactylos</taxon>
    </lineage>
</organism>
<proteinExistence type="predicted"/>
<dbReference type="SUPFAM" id="SSF57850">
    <property type="entry name" value="RING/U-box"/>
    <property type="match status" value="1"/>
</dbReference>
<keyword evidence="12" id="KW-1185">Reference proteome</keyword>
<evidence type="ECO:0000256" key="8">
    <source>
        <dbReference type="SAM" id="MobiDB-lite"/>
    </source>
</evidence>
<evidence type="ECO:0000256" key="3">
    <source>
        <dbReference type="ARBA" id="ARBA00022679"/>
    </source>
</evidence>
<comment type="caution">
    <text evidence="10">The sequence shown here is derived from an EMBL/GenBank/DDBJ whole genome shotgun (WGS) entry which is preliminary data.</text>
</comment>
<evidence type="ECO:0000313" key="10">
    <source>
        <dbReference type="EMBL" id="CAF0844506.1"/>
    </source>
</evidence>
<protein>
    <recommendedName>
        <fullName evidence="2">RING-type E3 ubiquitin transferase</fullName>
        <ecNumber evidence="2">2.3.2.27</ecNumber>
    </recommendedName>
</protein>
<evidence type="ECO:0000256" key="2">
    <source>
        <dbReference type="ARBA" id="ARBA00012483"/>
    </source>
</evidence>
<accession>A0A813VSQ1</accession>
<dbReference type="AlphaFoldDB" id="A0A813VSQ1"/>
<feature type="region of interest" description="Disordered" evidence="8">
    <location>
        <begin position="156"/>
        <end position="221"/>
    </location>
</feature>
<evidence type="ECO:0000256" key="6">
    <source>
        <dbReference type="ARBA" id="ARBA00022833"/>
    </source>
</evidence>
<dbReference type="OrthoDB" id="7873042at2759"/>
<keyword evidence="3" id="KW-0808">Transferase</keyword>
<keyword evidence="6" id="KW-0862">Zinc</keyword>
<dbReference type="PANTHER" id="PTHR12268">
    <property type="entry name" value="E3 UBIQUITIN-PROTEIN LIGASE KCMF1"/>
    <property type="match status" value="1"/>
</dbReference>
<dbReference type="GO" id="GO:0061630">
    <property type="term" value="F:ubiquitin protein ligase activity"/>
    <property type="evidence" value="ECO:0007669"/>
    <property type="project" value="UniProtKB-EC"/>
</dbReference>
<dbReference type="PROSITE" id="PS01357">
    <property type="entry name" value="ZF_ZZ_1"/>
    <property type="match status" value="1"/>
</dbReference>
<feature type="compositionally biased region" description="Basic residues" evidence="8">
    <location>
        <begin position="271"/>
        <end position="283"/>
    </location>
</feature>
<feature type="compositionally biased region" description="Polar residues" evidence="8">
    <location>
        <begin position="178"/>
        <end position="187"/>
    </location>
</feature>
<name>A0A813VSQ1_9BILA</name>
<evidence type="ECO:0000313" key="12">
    <source>
        <dbReference type="Proteomes" id="UP000663829"/>
    </source>
</evidence>
<dbReference type="GO" id="GO:0099536">
    <property type="term" value="P:synaptic signaling"/>
    <property type="evidence" value="ECO:0007669"/>
    <property type="project" value="TreeGrafter"/>
</dbReference>
<dbReference type="EMBL" id="CAJOBC010000845">
    <property type="protein sequence ID" value="CAF3631962.1"/>
    <property type="molecule type" value="Genomic_DNA"/>
</dbReference>
<comment type="catalytic activity">
    <reaction evidence="1">
        <text>S-ubiquitinyl-[E2 ubiquitin-conjugating enzyme]-L-cysteine + [acceptor protein]-L-lysine = [E2 ubiquitin-conjugating enzyme]-L-cysteine + N(6)-ubiquitinyl-[acceptor protein]-L-lysine.</text>
        <dbReference type="EC" id="2.3.2.27"/>
    </reaction>
</comment>
<feature type="region of interest" description="Disordered" evidence="8">
    <location>
        <begin position="350"/>
        <end position="380"/>
    </location>
</feature>
<evidence type="ECO:0000256" key="5">
    <source>
        <dbReference type="ARBA" id="ARBA00022771"/>
    </source>
</evidence>
<dbReference type="InterPro" id="IPR050774">
    <property type="entry name" value="KCMF1/Dystrophin"/>
</dbReference>
<evidence type="ECO:0000313" key="11">
    <source>
        <dbReference type="EMBL" id="CAF3631962.1"/>
    </source>
</evidence>
<dbReference type="GO" id="GO:0005886">
    <property type="term" value="C:plasma membrane"/>
    <property type="evidence" value="ECO:0007669"/>
    <property type="project" value="TreeGrafter"/>
</dbReference>
<sequence length="484" mass="53018">MSTHEGVSCDACSQNNFRSKRYKCLRCYDYDLCSNCYEHGEISSNHTVDHPMQCILTRQDFDLYYHGERCTVDQPQSLSCPFCSEMGFSYNANMSSSATDTSSSSNDLLVHLQSKHGGDQQIEVICPICCASLNGEPNLVTPDLISHIANDHPYRGAADSYSRQSSTREFDSTFPPLRNSTASTTSAGFRRGPLRTPSRRGGGRGGPVSSNFTTEVGGSDPITDLLTQLSNVRRLAAQNNSNNSGNLLPSANALNLSQLSRQQYDRERLRSTLRSHPQAHSHSHGIGATSTTNNNNNAQTTQESDFFDSLFPSTLFIDSAILPTATGQTAGFQLRGATRAENQHLDWASIVNNSGSPQSTPQTNPVPSQPPQILTNTTATTDDSLKLLPSQSLLKKLYDDSTSARHSSNQRQTKLKAQKCDFIQELLISTLYNSPIADDLITKNPFATQQSTATTKKHNIQHQTLLVSPTTTISSTESSKTKYE</sequence>
<dbReference type="EMBL" id="CAJNOQ010000846">
    <property type="protein sequence ID" value="CAF0844506.1"/>
    <property type="molecule type" value="Genomic_DNA"/>
</dbReference>
<dbReference type="Pfam" id="PF00569">
    <property type="entry name" value="ZZ"/>
    <property type="match status" value="1"/>
</dbReference>
<feature type="compositionally biased region" description="Low complexity" evidence="8">
    <location>
        <begin position="288"/>
        <end position="300"/>
    </location>
</feature>
<dbReference type="SMART" id="SM00291">
    <property type="entry name" value="ZnF_ZZ"/>
    <property type="match status" value="1"/>
</dbReference>
<evidence type="ECO:0000259" key="9">
    <source>
        <dbReference type="PROSITE" id="PS50135"/>
    </source>
</evidence>
<dbReference type="InterPro" id="IPR043145">
    <property type="entry name" value="Znf_ZZ_sf"/>
</dbReference>